<evidence type="ECO:0000313" key="6">
    <source>
        <dbReference type="EMBL" id="TGE29988.1"/>
    </source>
</evidence>
<dbReference type="GO" id="GO:0046872">
    <property type="term" value="F:metal ion binding"/>
    <property type="evidence" value="ECO:0007669"/>
    <property type="project" value="UniProtKB-KW"/>
</dbReference>
<organism evidence="6 7">
    <name type="scientific">Hymenobacter metallicola</name>
    <dbReference type="NCBI Taxonomy" id="2563114"/>
    <lineage>
        <taxon>Bacteria</taxon>
        <taxon>Pseudomonadati</taxon>
        <taxon>Bacteroidota</taxon>
        <taxon>Cytophagia</taxon>
        <taxon>Cytophagales</taxon>
        <taxon>Hymenobacteraceae</taxon>
        <taxon>Hymenobacter</taxon>
    </lineage>
</organism>
<dbReference type="InterPro" id="IPR009056">
    <property type="entry name" value="Cyt_c-like_dom"/>
</dbReference>
<dbReference type="PROSITE" id="PS51007">
    <property type="entry name" value="CYTC"/>
    <property type="match status" value="1"/>
</dbReference>
<dbReference type="Gene3D" id="1.10.760.10">
    <property type="entry name" value="Cytochrome c-like domain"/>
    <property type="match status" value="1"/>
</dbReference>
<evidence type="ECO:0000256" key="1">
    <source>
        <dbReference type="ARBA" id="ARBA00022617"/>
    </source>
</evidence>
<dbReference type="Pfam" id="PF00034">
    <property type="entry name" value="Cytochrom_C"/>
    <property type="match status" value="1"/>
</dbReference>
<keyword evidence="1 4" id="KW-0349">Heme</keyword>
<comment type="caution">
    <text evidence="6">The sequence shown here is derived from an EMBL/GenBank/DDBJ whole genome shotgun (WGS) entry which is preliminary data.</text>
</comment>
<dbReference type="AlphaFoldDB" id="A0A4Z0QIT0"/>
<evidence type="ECO:0000256" key="2">
    <source>
        <dbReference type="ARBA" id="ARBA00022723"/>
    </source>
</evidence>
<proteinExistence type="predicted"/>
<evidence type="ECO:0000313" key="7">
    <source>
        <dbReference type="Proteomes" id="UP000298471"/>
    </source>
</evidence>
<dbReference type="GO" id="GO:0020037">
    <property type="term" value="F:heme binding"/>
    <property type="evidence" value="ECO:0007669"/>
    <property type="project" value="InterPro"/>
</dbReference>
<dbReference type="OrthoDB" id="2827525at2"/>
<keyword evidence="2 4" id="KW-0479">Metal-binding</keyword>
<reference evidence="6 7" key="1">
    <citation type="submission" date="2019-04" db="EMBL/GenBank/DDBJ databases">
        <authorList>
            <person name="Feng G."/>
            <person name="Zhang J."/>
            <person name="Zhu H."/>
        </authorList>
    </citation>
    <scope>NUCLEOTIDE SEQUENCE [LARGE SCALE GENOMIC DNA]</scope>
    <source>
        <strain evidence="6 7">9PBR-1</strain>
    </source>
</reference>
<dbReference type="EMBL" id="SRMB01000001">
    <property type="protein sequence ID" value="TGE29988.1"/>
    <property type="molecule type" value="Genomic_DNA"/>
</dbReference>
<evidence type="ECO:0000256" key="4">
    <source>
        <dbReference type="PROSITE-ProRule" id="PRU00433"/>
    </source>
</evidence>
<dbReference type="SUPFAM" id="SSF46626">
    <property type="entry name" value="Cytochrome c"/>
    <property type="match status" value="1"/>
</dbReference>
<evidence type="ECO:0000256" key="3">
    <source>
        <dbReference type="ARBA" id="ARBA00023004"/>
    </source>
</evidence>
<evidence type="ECO:0000259" key="5">
    <source>
        <dbReference type="PROSITE" id="PS51007"/>
    </source>
</evidence>
<dbReference type="InterPro" id="IPR036909">
    <property type="entry name" value="Cyt_c-like_dom_sf"/>
</dbReference>
<sequence length="111" mass="12413">MGFDSVTLAASVQGEVLFTRNCAQCHAVKEVVVGPALKDVHKRRSIAWLVPWVRNSSKMVASGDEYAVKIFDQYQQQQMPSFQLSTKEIKSIMAYIEIESIRSSMMVVGCP</sequence>
<feature type="domain" description="Cytochrome c" evidence="5">
    <location>
        <begin position="9"/>
        <end position="100"/>
    </location>
</feature>
<keyword evidence="7" id="KW-1185">Reference proteome</keyword>
<dbReference type="GO" id="GO:0009055">
    <property type="term" value="F:electron transfer activity"/>
    <property type="evidence" value="ECO:0007669"/>
    <property type="project" value="InterPro"/>
</dbReference>
<name>A0A4Z0QIT0_9BACT</name>
<protein>
    <submittedName>
        <fullName evidence="6">Cytochrome c</fullName>
    </submittedName>
</protein>
<keyword evidence="3 4" id="KW-0408">Iron</keyword>
<dbReference type="Proteomes" id="UP000298471">
    <property type="component" value="Unassembled WGS sequence"/>
</dbReference>
<gene>
    <name evidence="6" type="ORF">E5K02_07005</name>
</gene>
<accession>A0A4Z0QIT0</accession>